<feature type="transmembrane region" description="Helical" evidence="1">
    <location>
        <begin position="28"/>
        <end position="46"/>
    </location>
</feature>
<evidence type="ECO:0008006" key="4">
    <source>
        <dbReference type="Google" id="ProtNLM"/>
    </source>
</evidence>
<dbReference type="RefSeq" id="WP_009496602.1">
    <property type="nucleotide sequence ID" value="NZ_FUYJ01000001.1"/>
</dbReference>
<feature type="transmembrane region" description="Helical" evidence="1">
    <location>
        <begin position="52"/>
        <end position="69"/>
    </location>
</feature>
<reference evidence="3" key="1">
    <citation type="submission" date="2017-02" db="EMBL/GenBank/DDBJ databases">
        <authorList>
            <person name="Varghese N."/>
            <person name="Submissions S."/>
        </authorList>
    </citation>
    <scope>NUCLEOTIDE SEQUENCE [LARGE SCALE GENOMIC DNA]</scope>
    <source>
        <strain evidence="3">DSM 23966</strain>
    </source>
</reference>
<keyword evidence="1" id="KW-0472">Membrane</keyword>
<protein>
    <recommendedName>
        <fullName evidence="4">Phage holin family Hol44, holin superfamily V</fullName>
    </recommendedName>
</protein>
<dbReference type="AlphaFoldDB" id="A0A1T4XJA1"/>
<name>A0A1T4XJA1_9BACL</name>
<accession>A0A1T4XJA1</accession>
<keyword evidence="1" id="KW-1133">Transmembrane helix</keyword>
<keyword evidence="3" id="KW-1185">Reference proteome</keyword>
<dbReference type="EMBL" id="FUYJ01000001">
    <property type="protein sequence ID" value="SKA89620.1"/>
    <property type="molecule type" value="Genomic_DNA"/>
</dbReference>
<proteinExistence type="predicted"/>
<keyword evidence="1" id="KW-0812">Transmembrane</keyword>
<evidence type="ECO:0000313" key="2">
    <source>
        <dbReference type="EMBL" id="SKA89620.1"/>
    </source>
</evidence>
<organism evidence="2 3">
    <name type="scientific">Sporosarcina newyorkensis</name>
    <dbReference type="NCBI Taxonomy" id="759851"/>
    <lineage>
        <taxon>Bacteria</taxon>
        <taxon>Bacillati</taxon>
        <taxon>Bacillota</taxon>
        <taxon>Bacilli</taxon>
        <taxon>Bacillales</taxon>
        <taxon>Caryophanaceae</taxon>
        <taxon>Sporosarcina</taxon>
    </lineage>
</organism>
<sequence>MEATDIVLIPVIIGLIELLKLYGLPKKLMPIFSLALGIGGGMFYLFPNDWKSGVLSGLIMGLSASGLYSGSKTMVKRKDCEEDGNGK</sequence>
<feature type="transmembrane region" description="Helical" evidence="1">
    <location>
        <begin position="6"/>
        <end position="23"/>
    </location>
</feature>
<gene>
    <name evidence="2" type="ORF">SAMN04244570_0863</name>
</gene>
<evidence type="ECO:0000313" key="3">
    <source>
        <dbReference type="Proteomes" id="UP000190042"/>
    </source>
</evidence>
<evidence type="ECO:0000256" key="1">
    <source>
        <dbReference type="SAM" id="Phobius"/>
    </source>
</evidence>
<dbReference type="Proteomes" id="UP000190042">
    <property type="component" value="Unassembled WGS sequence"/>
</dbReference>